<accession>A0AAV9CFK0</accession>
<evidence type="ECO:0000313" key="3">
    <source>
        <dbReference type="Proteomes" id="UP001180020"/>
    </source>
</evidence>
<sequence>MGRGLRQGDPLSPYLFTLVAEILSVGFRRKQKQGQLEGYYPDAHIMDPRSGIGLTHMLYADDLLVVARATPKNCHTICSVLKEVHCLTGLNVNWDKSSIRFSPMVPVQFRRWMSRIMHVKPASSKWKYLGVQIFGQDRMPSQKHATVEVADKHLQKWKANLLTQAGRLTLIKAVLQSLPLHSMFAASFPKAVAPHIE</sequence>
<dbReference type="SUPFAM" id="SSF56672">
    <property type="entry name" value="DNA/RNA polymerases"/>
    <property type="match status" value="1"/>
</dbReference>
<keyword evidence="3" id="KW-1185">Reference proteome</keyword>
<dbReference type="InterPro" id="IPR043502">
    <property type="entry name" value="DNA/RNA_pol_sf"/>
</dbReference>
<evidence type="ECO:0000259" key="1">
    <source>
        <dbReference type="PROSITE" id="PS50878"/>
    </source>
</evidence>
<dbReference type="PANTHER" id="PTHR33116:SF78">
    <property type="entry name" value="OS12G0587133 PROTEIN"/>
    <property type="match status" value="1"/>
</dbReference>
<name>A0AAV9CFK0_ACOCL</name>
<dbReference type="Pfam" id="PF00078">
    <property type="entry name" value="RVT_1"/>
    <property type="match status" value="1"/>
</dbReference>
<dbReference type="PROSITE" id="PS50878">
    <property type="entry name" value="RT_POL"/>
    <property type="match status" value="1"/>
</dbReference>
<dbReference type="AlphaFoldDB" id="A0AAV9CFK0"/>
<gene>
    <name evidence="2" type="ORF">QJS10_CPB19g00455</name>
</gene>
<dbReference type="PANTHER" id="PTHR33116">
    <property type="entry name" value="REVERSE TRANSCRIPTASE ZINC-BINDING DOMAIN-CONTAINING PROTEIN-RELATED-RELATED"/>
    <property type="match status" value="1"/>
</dbReference>
<evidence type="ECO:0000313" key="2">
    <source>
        <dbReference type="EMBL" id="KAK1287073.1"/>
    </source>
</evidence>
<comment type="caution">
    <text evidence="2">The sequence shown here is derived from an EMBL/GenBank/DDBJ whole genome shotgun (WGS) entry which is preliminary data.</text>
</comment>
<organism evidence="2 3">
    <name type="scientific">Acorus calamus</name>
    <name type="common">Sweet flag</name>
    <dbReference type="NCBI Taxonomy" id="4465"/>
    <lineage>
        <taxon>Eukaryota</taxon>
        <taxon>Viridiplantae</taxon>
        <taxon>Streptophyta</taxon>
        <taxon>Embryophyta</taxon>
        <taxon>Tracheophyta</taxon>
        <taxon>Spermatophyta</taxon>
        <taxon>Magnoliopsida</taxon>
        <taxon>Liliopsida</taxon>
        <taxon>Acoraceae</taxon>
        <taxon>Acorus</taxon>
    </lineage>
</organism>
<dbReference type="Proteomes" id="UP001180020">
    <property type="component" value="Unassembled WGS sequence"/>
</dbReference>
<proteinExistence type="predicted"/>
<protein>
    <recommendedName>
        <fullName evidence="1">Reverse transcriptase domain-containing protein</fullName>
    </recommendedName>
</protein>
<dbReference type="EMBL" id="JAUJYO010000019">
    <property type="protein sequence ID" value="KAK1287073.1"/>
    <property type="molecule type" value="Genomic_DNA"/>
</dbReference>
<feature type="domain" description="Reverse transcriptase" evidence="1">
    <location>
        <begin position="1"/>
        <end position="133"/>
    </location>
</feature>
<reference evidence="2" key="1">
    <citation type="journal article" date="2023" name="Nat. Commun.">
        <title>Diploid and tetraploid genomes of Acorus and the evolution of monocots.</title>
        <authorList>
            <person name="Ma L."/>
            <person name="Liu K.W."/>
            <person name="Li Z."/>
            <person name="Hsiao Y.Y."/>
            <person name="Qi Y."/>
            <person name="Fu T."/>
            <person name="Tang G.D."/>
            <person name="Zhang D."/>
            <person name="Sun W.H."/>
            <person name="Liu D.K."/>
            <person name="Li Y."/>
            <person name="Chen G.Z."/>
            <person name="Liu X.D."/>
            <person name="Liao X.Y."/>
            <person name="Jiang Y.T."/>
            <person name="Yu X."/>
            <person name="Hao Y."/>
            <person name="Huang J."/>
            <person name="Zhao X.W."/>
            <person name="Ke S."/>
            <person name="Chen Y.Y."/>
            <person name="Wu W.L."/>
            <person name="Hsu J.L."/>
            <person name="Lin Y.F."/>
            <person name="Huang M.D."/>
            <person name="Li C.Y."/>
            <person name="Huang L."/>
            <person name="Wang Z.W."/>
            <person name="Zhao X."/>
            <person name="Zhong W.Y."/>
            <person name="Peng D.H."/>
            <person name="Ahmad S."/>
            <person name="Lan S."/>
            <person name="Zhang J.S."/>
            <person name="Tsai W.C."/>
            <person name="Van de Peer Y."/>
            <person name="Liu Z.J."/>
        </authorList>
    </citation>
    <scope>NUCLEOTIDE SEQUENCE</scope>
    <source>
        <strain evidence="2">CP</strain>
    </source>
</reference>
<dbReference type="InterPro" id="IPR000477">
    <property type="entry name" value="RT_dom"/>
</dbReference>
<reference evidence="2" key="2">
    <citation type="submission" date="2023-06" db="EMBL/GenBank/DDBJ databases">
        <authorList>
            <person name="Ma L."/>
            <person name="Liu K.-W."/>
            <person name="Li Z."/>
            <person name="Hsiao Y.-Y."/>
            <person name="Qi Y."/>
            <person name="Fu T."/>
            <person name="Tang G."/>
            <person name="Zhang D."/>
            <person name="Sun W.-H."/>
            <person name="Liu D.-K."/>
            <person name="Li Y."/>
            <person name="Chen G.-Z."/>
            <person name="Liu X.-D."/>
            <person name="Liao X.-Y."/>
            <person name="Jiang Y.-T."/>
            <person name="Yu X."/>
            <person name="Hao Y."/>
            <person name="Huang J."/>
            <person name="Zhao X.-W."/>
            <person name="Ke S."/>
            <person name="Chen Y.-Y."/>
            <person name="Wu W.-L."/>
            <person name="Hsu J.-L."/>
            <person name="Lin Y.-F."/>
            <person name="Huang M.-D."/>
            <person name="Li C.-Y."/>
            <person name="Huang L."/>
            <person name="Wang Z.-W."/>
            <person name="Zhao X."/>
            <person name="Zhong W.-Y."/>
            <person name="Peng D.-H."/>
            <person name="Ahmad S."/>
            <person name="Lan S."/>
            <person name="Zhang J.-S."/>
            <person name="Tsai W.-C."/>
            <person name="Van De Peer Y."/>
            <person name="Liu Z.-J."/>
        </authorList>
    </citation>
    <scope>NUCLEOTIDE SEQUENCE</scope>
    <source>
        <strain evidence="2">CP</strain>
        <tissue evidence="2">Leaves</tissue>
    </source>
</reference>